<feature type="transmembrane region" description="Helical" evidence="1">
    <location>
        <begin position="117"/>
        <end position="137"/>
    </location>
</feature>
<keyword evidence="1" id="KW-0472">Membrane</keyword>
<dbReference type="WBParaSite" id="L893_g21783.t1">
    <property type="protein sequence ID" value="L893_g21783.t1"/>
    <property type="gene ID" value="L893_g21783"/>
</dbReference>
<dbReference type="AlphaFoldDB" id="A0A1I7Z1D1"/>
<organism evidence="2 3">
    <name type="scientific">Steinernema glaseri</name>
    <dbReference type="NCBI Taxonomy" id="37863"/>
    <lineage>
        <taxon>Eukaryota</taxon>
        <taxon>Metazoa</taxon>
        <taxon>Ecdysozoa</taxon>
        <taxon>Nematoda</taxon>
        <taxon>Chromadorea</taxon>
        <taxon>Rhabditida</taxon>
        <taxon>Tylenchina</taxon>
        <taxon>Panagrolaimomorpha</taxon>
        <taxon>Strongyloidoidea</taxon>
        <taxon>Steinernematidae</taxon>
        <taxon>Steinernema</taxon>
    </lineage>
</organism>
<keyword evidence="1" id="KW-1133">Transmembrane helix</keyword>
<evidence type="ECO:0000313" key="2">
    <source>
        <dbReference type="Proteomes" id="UP000095287"/>
    </source>
</evidence>
<proteinExistence type="predicted"/>
<evidence type="ECO:0000256" key="1">
    <source>
        <dbReference type="SAM" id="Phobius"/>
    </source>
</evidence>
<name>A0A1I7Z1D1_9BILA</name>
<evidence type="ECO:0000313" key="3">
    <source>
        <dbReference type="WBParaSite" id="L893_g21783.t1"/>
    </source>
</evidence>
<feature type="transmembrane region" description="Helical" evidence="1">
    <location>
        <begin position="60"/>
        <end position="80"/>
    </location>
</feature>
<reference evidence="3" key="1">
    <citation type="submission" date="2016-11" db="UniProtKB">
        <authorList>
            <consortium name="WormBaseParasite"/>
        </authorList>
    </citation>
    <scope>IDENTIFICATION</scope>
</reference>
<accession>A0A1I7Z1D1</accession>
<protein>
    <submittedName>
        <fullName evidence="3">Transmembrane protein</fullName>
    </submittedName>
</protein>
<feature type="transmembrane region" description="Helical" evidence="1">
    <location>
        <begin position="157"/>
        <end position="178"/>
    </location>
</feature>
<dbReference type="Proteomes" id="UP000095287">
    <property type="component" value="Unplaced"/>
</dbReference>
<keyword evidence="2" id="KW-1185">Reference proteome</keyword>
<feature type="transmembrane region" description="Helical" evidence="1">
    <location>
        <begin position="86"/>
        <end position="105"/>
    </location>
</feature>
<sequence length="208" mass="23741">MSEHDEEASERGDYPPWLELLVDHFCCCFVNRPLRDPYEFKDDRKEYRALCGAVHVEQMAFIFVAVKAVLLTLFIISIALMDTSVLVVVGCGFFYLVAMASYGFLLGGISIKNYTYMIPYFTVSFISILAAVIHYFVDMLDSANTKDTLETHQLIGFATQTGAIALEVYSLAVVWRVFQYVCDYSMEAEIRIKEEYKHILLETDIVVT</sequence>
<keyword evidence="1" id="KW-0812">Transmembrane</keyword>